<dbReference type="GO" id="GO:0005576">
    <property type="term" value="C:extracellular region"/>
    <property type="evidence" value="ECO:0007669"/>
    <property type="project" value="UniProtKB-SubCell"/>
</dbReference>
<dbReference type="PANTHER" id="PTHR38340:SF1">
    <property type="entry name" value="S-LAYER PROTEIN"/>
    <property type="match status" value="1"/>
</dbReference>
<evidence type="ECO:0000256" key="1">
    <source>
        <dbReference type="ARBA" id="ARBA00004613"/>
    </source>
</evidence>
<name>A0A2P8FIU7_9RHOB</name>
<dbReference type="PRINTS" id="PR00313">
    <property type="entry name" value="CABNDNGRPT"/>
</dbReference>
<dbReference type="SUPFAM" id="SSF51120">
    <property type="entry name" value="beta-Roll"/>
    <property type="match status" value="3"/>
</dbReference>
<reference evidence="3 4" key="1">
    <citation type="submission" date="2018-03" db="EMBL/GenBank/DDBJ databases">
        <title>Genomic Encyclopedia of Archaeal and Bacterial Type Strains, Phase II (KMG-II): from individual species to whole genera.</title>
        <authorList>
            <person name="Goeker M."/>
        </authorList>
    </citation>
    <scope>NUCLEOTIDE SEQUENCE [LARGE SCALE GENOMIC DNA]</scope>
    <source>
        <strain evidence="3 4">DSM 100673</strain>
    </source>
</reference>
<protein>
    <submittedName>
        <fullName evidence="3">Hemolysin type calcium-binding protein</fullName>
    </submittedName>
</protein>
<accession>A0A2P8FIU7</accession>
<dbReference type="Proteomes" id="UP000240418">
    <property type="component" value="Unassembled WGS sequence"/>
</dbReference>
<keyword evidence="2" id="KW-0964">Secreted</keyword>
<dbReference type="AlphaFoldDB" id="A0A2P8FIU7"/>
<dbReference type="Pfam" id="PF00353">
    <property type="entry name" value="HemolysinCabind"/>
    <property type="match status" value="4"/>
</dbReference>
<proteinExistence type="predicted"/>
<dbReference type="InterPro" id="IPR011049">
    <property type="entry name" value="Serralysin-like_metalloprot_C"/>
</dbReference>
<dbReference type="InterPro" id="IPR001343">
    <property type="entry name" value="Hemolysn_Ca-bd"/>
</dbReference>
<sequence>MPEVRFFNGFDPIDINHQVDVPLIKNSFNDFNFSLSGPRAYSRAEINNSFFSGYYVELAGSFQYGIGSISGTINKITLFGPGNVKHYEITGLNIRNPLDYVFATAGAHPSLNRKVTTYFEGLGVDFSGSQGGGVGTEGDDVETGSSSINENWDLKGGDDIAFTFGGNDRVIGGPGDDNLDGGDGNDFLRGDAGDDYVRGGSGNDKLFAGPTDNGNDRFFGDDGRDVIGGGRGNDTLSGGQGNDTVFGGDGNDQIATSLSNTIDSDEAWAGTGNDTVFGSDGGDTLGGGSGNDSIYAFDGEDIIYGGAGNDTAGGADGNDTIFAGGGDDLINGGEGNDLIFNGAGTDTVSGGSGSDTIWGAGGDDQFTGGDDADTFAFVQNNGTDAITDFSFAELDLLNVLGLGLSSESEALAAMTDVDGNVHLSAGGTTVIIEGHTVADFTANSGWFDDTVF</sequence>
<evidence type="ECO:0000313" key="4">
    <source>
        <dbReference type="Proteomes" id="UP000240418"/>
    </source>
</evidence>
<evidence type="ECO:0000256" key="2">
    <source>
        <dbReference type="ARBA" id="ARBA00022525"/>
    </source>
</evidence>
<dbReference type="InterPro" id="IPR018511">
    <property type="entry name" value="Hemolysin-typ_Ca-bd_CS"/>
</dbReference>
<comment type="caution">
    <text evidence="3">The sequence shown here is derived from an EMBL/GenBank/DDBJ whole genome shotgun (WGS) entry which is preliminary data.</text>
</comment>
<dbReference type="GO" id="GO:0005509">
    <property type="term" value="F:calcium ion binding"/>
    <property type="evidence" value="ECO:0007669"/>
    <property type="project" value="InterPro"/>
</dbReference>
<keyword evidence="4" id="KW-1185">Reference proteome</keyword>
<dbReference type="PROSITE" id="PS00330">
    <property type="entry name" value="HEMOLYSIN_CALCIUM"/>
    <property type="match status" value="1"/>
</dbReference>
<dbReference type="InterPro" id="IPR050557">
    <property type="entry name" value="RTX_toxin/Mannuronan_C5-epim"/>
</dbReference>
<comment type="subcellular location">
    <subcellularLocation>
        <location evidence="1">Secreted</location>
    </subcellularLocation>
</comment>
<gene>
    <name evidence="3" type="ORF">CLV88_10165</name>
</gene>
<organism evidence="3 4">
    <name type="scientific">Shimia abyssi</name>
    <dbReference type="NCBI Taxonomy" id="1662395"/>
    <lineage>
        <taxon>Bacteria</taxon>
        <taxon>Pseudomonadati</taxon>
        <taxon>Pseudomonadota</taxon>
        <taxon>Alphaproteobacteria</taxon>
        <taxon>Rhodobacterales</taxon>
        <taxon>Roseobacteraceae</taxon>
    </lineage>
</organism>
<dbReference type="EMBL" id="PYGJ01000001">
    <property type="protein sequence ID" value="PSL21642.1"/>
    <property type="molecule type" value="Genomic_DNA"/>
</dbReference>
<dbReference type="PANTHER" id="PTHR38340">
    <property type="entry name" value="S-LAYER PROTEIN"/>
    <property type="match status" value="1"/>
</dbReference>
<dbReference type="Gene3D" id="2.150.10.10">
    <property type="entry name" value="Serralysin-like metalloprotease, C-terminal"/>
    <property type="match status" value="4"/>
</dbReference>
<evidence type="ECO:0000313" key="3">
    <source>
        <dbReference type="EMBL" id="PSL21642.1"/>
    </source>
</evidence>